<feature type="active site" description="Proton donor" evidence="4">
    <location>
        <position position="127"/>
    </location>
</feature>
<comment type="similarity">
    <text evidence="1">Belongs to the low molecular weight phosphotyrosine protein phosphatase family.</text>
</comment>
<accession>A0A9D2CCT7</accession>
<sequence length="160" mass="18416">METRILFVCLGNICRSPAAEGILRRMIEQRGLSAEIEVDSAGTYGGHRGDLPDPRMRSAASRRGYSLTHRARQIREEDFERFDRIIVMDDMNYETLHRLAPSRAAAQRIYRMTDFCRHHPDWSYVPDPYYEGHEGFELVLNLLEDACEGLLADLQAEKGI</sequence>
<dbReference type="GO" id="GO:0004725">
    <property type="term" value="F:protein tyrosine phosphatase activity"/>
    <property type="evidence" value="ECO:0007669"/>
    <property type="project" value="InterPro"/>
</dbReference>
<feature type="active site" evidence="4">
    <location>
        <position position="15"/>
    </location>
</feature>
<evidence type="ECO:0000256" key="1">
    <source>
        <dbReference type="ARBA" id="ARBA00011063"/>
    </source>
</evidence>
<dbReference type="Proteomes" id="UP000886844">
    <property type="component" value="Unassembled WGS sequence"/>
</dbReference>
<evidence type="ECO:0000313" key="6">
    <source>
        <dbReference type="EMBL" id="HIY69259.1"/>
    </source>
</evidence>
<protein>
    <submittedName>
        <fullName evidence="6">Low molecular weight phosphotyrosine protein phosphatase</fullName>
    </submittedName>
</protein>
<comment type="caution">
    <text evidence="6">The sequence shown here is derived from an EMBL/GenBank/DDBJ whole genome shotgun (WGS) entry which is preliminary data.</text>
</comment>
<dbReference type="SMART" id="SM00226">
    <property type="entry name" value="LMWPc"/>
    <property type="match status" value="1"/>
</dbReference>
<evidence type="ECO:0000313" key="7">
    <source>
        <dbReference type="Proteomes" id="UP000886844"/>
    </source>
</evidence>
<dbReference type="InterPro" id="IPR023485">
    <property type="entry name" value="Ptyr_pPase"/>
</dbReference>
<dbReference type="AlphaFoldDB" id="A0A9D2CCT7"/>
<dbReference type="PANTHER" id="PTHR47439">
    <property type="entry name" value="LOW MOLECULAR WEIGHT PHOSPHOTYROSINE PROTEIN PHOSPHATASE-RELATED"/>
    <property type="match status" value="1"/>
</dbReference>
<feature type="active site" description="Nucleophile" evidence="4">
    <location>
        <position position="9"/>
    </location>
</feature>
<dbReference type="FunFam" id="3.40.50.2300:FF:000113">
    <property type="entry name" value="Low molecular weight protein-tyrosine-phosphatase"/>
    <property type="match status" value="1"/>
</dbReference>
<evidence type="ECO:0000256" key="3">
    <source>
        <dbReference type="ARBA" id="ARBA00022912"/>
    </source>
</evidence>
<feature type="domain" description="Phosphotyrosine protein phosphatase I" evidence="5">
    <location>
        <begin position="3"/>
        <end position="153"/>
    </location>
</feature>
<dbReference type="InterPro" id="IPR052995">
    <property type="entry name" value="LMW-PTP"/>
</dbReference>
<dbReference type="Gene3D" id="3.40.50.2300">
    <property type="match status" value="1"/>
</dbReference>
<dbReference type="PRINTS" id="PR00719">
    <property type="entry name" value="LMWPTPASE"/>
</dbReference>
<dbReference type="Pfam" id="PF01451">
    <property type="entry name" value="LMWPc"/>
    <property type="match status" value="1"/>
</dbReference>
<gene>
    <name evidence="6" type="ORF">H9828_07565</name>
</gene>
<name>A0A9D2CCT7_9BACT</name>
<evidence type="ECO:0000259" key="5">
    <source>
        <dbReference type="SMART" id="SM00226"/>
    </source>
</evidence>
<organism evidence="6 7">
    <name type="scientific">Candidatus Alistipes intestinigallinarum</name>
    <dbReference type="NCBI Taxonomy" id="2838440"/>
    <lineage>
        <taxon>Bacteria</taxon>
        <taxon>Pseudomonadati</taxon>
        <taxon>Bacteroidota</taxon>
        <taxon>Bacteroidia</taxon>
        <taxon>Bacteroidales</taxon>
        <taxon>Rikenellaceae</taxon>
        <taxon>Alistipes</taxon>
    </lineage>
</organism>
<dbReference type="InterPro" id="IPR036196">
    <property type="entry name" value="Ptyr_pPase_sf"/>
</dbReference>
<dbReference type="PANTHER" id="PTHR47439:SF1">
    <property type="entry name" value="ACID PHOSPHATASE"/>
    <property type="match status" value="1"/>
</dbReference>
<reference evidence="6" key="1">
    <citation type="journal article" date="2021" name="PeerJ">
        <title>Extensive microbial diversity within the chicken gut microbiome revealed by metagenomics and culture.</title>
        <authorList>
            <person name="Gilroy R."/>
            <person name="Ravi A."/>
            <person name="Getino M."/>
            <person name="Pursley I."/>
            <person name="Horton D.L."/>
            <person name="Alikhan N.F."/>
            <person name="Baker D."/>
            <person name="Gharbi K."/>
            <person name="Hall N."/>
            <person name="Watson M."/>
            <person name="Adriaenssens E.M."/>
            <person name="Foster-Nyarko E."/>
            <person name="Jarju S."/>
            <person name="Secka A."/>
            <person name="Antonio M."/>
            <person name="Oren A."/>
            <person name="Chaudhuri R.R."/>
            <person name="La Ragione R."/>
            <person name="Hildebrand F."/>
            <person name="Pallen M.J."/>
        </authorList>
    </citation>
    <scope>NUCLEOTIDE SEQUENCE</scope>
    <source>
        <strain evidence="6">5134</strain>
    </source>
</reference>
<keyword evidence="2" id="KW-0378">Hydrolase</keyword>
<reference evidence="6" key="2">
    <citation type="submission" date="2021-04" db="EMBL/GenBank/DDBJ databases">
        <authorList>
            <person name="Gilroy R."/>
        </authorList>
    </citation>
    <scope>NUCLEOTIDE SEQUENCE</scope>
    <source>
        <strain evidence="6">5134</strain>
    </source>
</reference>
<dbReference type="EMBL" id="DXDA01000060">
    <property type="protein sequence ID" value="HIY69259.1"/>
    <property type="molecule type" value="Genomic_DNA"/>
</dbReference>
<evidence type="ECO:0000256" key="2">
    <source>
        <dbReference type="ARBA" id="ARBA00022801"/>
    </source>
</evidence>
<proteinExistence type="inferred from homology"/>
<keyword evidence="3" id="KW-0904">Protein phosphatase</keyword>
<dbReference type="SUPFAM" id="SSF52788">
    <property type="entry name" value="Phosphotyrosine protein phosphatases I"/>
    <property type="match status" value="1"/>
</dbReference>
<dbReference type="InterPro" id="IPR017867">
    <property type="entry name" value="Tyr_phospatase_low_mol_wt"/>
</dbReference>
<evidence type="ECO:0000256" key="4">
    <source>
        <dbReference type="PIRSR" id="PIRSR617867-1"/>
    </source>
</evidence>
<dbReference type="CDD" id="cd16343">
    <property type="entry name" value="LMWPTP"/>
    <property type="match status" value="1"/>
</dbReference>